<organism evidence="1 2">
    <name type="scientific">Castilleja foliolosa</name>
    <dbReference type="NCBI Taxonomy" id="1961234"/>
    <lineage>
        <taxon>Eukaryota</taxon>
        <taxon>Viridiplantae</taxon>
        <taxon>Streptophyta</taxon>
        <taxon>Embryophyta</taxon>
        <taxon>Tracheophyta</taxon>
        <taxon>Spermatophyta</taxon>
        <taxon>Magnoliopsida</taxon>
        <taxon>eudicotyledons</taxon>
        <taxon>Gunneridae</taxon>
        <taxon>Pentapetalae</taxon>
        <taxon>asterids</taxon>
        <taxon>lamiids</taxon>
        <taxon>Lamiales</taxon>
        <taxon>Orobanchaceae</taxon>
        <taxon>Pedicularideae</taxon>
        <taxon>Castillejinae</taxon>
        <taxon>Castilleja</taxon>
    </lineage>
</organism>
<dbReference type="Proteomes" id="UP001632038">
    <property type="component" value="Unassembled WGS sequence"/>
</dbReference>
<gene>
    <name evidence="1" type="ORF">CASFOL_008287</name>
</gene>
<dbReference type="EMBL" id="JAVIJP010000009">
    <property type="protein sequence ID" value="KAL3647319.1"/>
    <property type="molecule type" value="Genomic_DNA"/>
</dbReference>
<protein>
    <submittedName>
        <fullName evidence="1">Uncharacterized protein</fullName>
    </submittedName>
</protein>
<accession>A0ABD3E2P2</accession>
<reference evidence="2" key="1">
    <citation type="journal article" date="2024" name="IScience">
        <title>Strigolactones Initiate the Formation of Haustorium-like Structures in Castilleja.</title>
        <authorList>
            <person name="Buerger M."/>
            <person name="Peterson D."/>
            <person name="Chory J."/>
        </authorList>
    </citation>
    <scope>NUCLEOTIDE SEQUENCE [LARGE SCALE GENOMIC DNA]</scope>
</reference>
<comment type="caution">
    <text evidence="1">The sequence shown here is derived from an EMBL/GenBank/DDBJ whole genome shotgun (WGS) entry which is preliminary data.</text>
</comment>
<evidence type="ECO:0000313" key="2">
    <source>
        <dbReference type="Proteomes" id="UP001632038"/>
    </source>
</evidence>
<evidence type="ECO:0000313" key="1">
    <source>
        <dbReference type="EMBL" id="KAL3647319.1"/>
    </source>
</evidence>
<sequence length="141" mass="15772">MSLRRSRSESEIINHKTDKDYGLAMKSNNEDTTFQRISAPPVKGSLFGPPVGIFSGPDENKAHTSDMEKIASQRNPRQCGACGGMHEFFACPLRTMCKFDQEVPEDYEVVCACSDCFCPGRCGFPFGRVRVKNPVMAFKFF</sequence>
<name>A0ABD3E2P2_9LAMI</name>
<dbReference type="AlphaFoldDB" id="A0ABD3E2P2"/>
<proteinExistence type="predicted"/>
<keyword evidence="2" id="KW-1185">Reference proteome</keyword>